<feature type="binding site" evidence="4">
    <location>
        <position position="186"/>
    </location>
    <ligand>
        <name>molybdate</name>
        <dbReference type="ChEBI" id="CHEBI:36264"/>
    </ligand>
</feature>
<organism evidence="5 6">
    <name type="scientific">Corynebacterium jeikeium (strain K411)</name>
    <dbReference type="NCBI Taxonomy" id="306537"/>
    <lineage>
        <taxon>Bacteria</taxon>
        <taxon>Bacillati</taxon>
        <taxon>Actinomycetota</taxon>
        <taxon>Actinomycetes</taxon>
        <taxon>Mycobacteriales</taxon>
        <taxon>Corynebacteriaceae</taxon>
        <taxon>Corynebacterium</taxon>
    </lineage>
</organism>
<evidence type="ECO:0000256" key="4">
    <source>
        <dbReference type="PIRSR" id="PIRSR004846-1"/>
    </source>
</evidence>
<dbReference type="GO" id="GO:0030973">
    <property type="term" value="F:molybdate ion binding"/>
    <property type="evidence" value="ECO:0007669"/>
    <property type="project" value="TreeGrafter"/>
</dbReference>
<dbReference type="OrthoDB" id="9785015at2"/>
<evidence type="ECO:0000256" key="3">
    <source>
        <dbReference type="ARBA" id="ARBA00022729"/>
    </source>
</evidence>
<dbReference type="KEGG" id="cjk:jk1591"/>
<dbReference type="PATRIC" id="fig|306537.10.peg.1611"/>
<dbReference type="PIRSF" id="PIRSF004846">
    <property type="entry name" value="ModA"/>
    <property type="match status" value="1"/>
</dbReference>
<dbReference type="RefSeq" id="WP_011273987.1">
    <property type="nucleotide sequence ID" value="NC_007164.1"/>
</dbReference>
<dbReference type="EMBL" id="CR931997">
    <property type="protein sequence ID" value="CAI37764.1"/>
    <property type="molecule type" value="Genomic_DNA"/>
</dbReference>
<proteinExistence type="inferred from homology"/>
<name>Q4JTU3_CORJK</name>
<keyword evidence="3" id="KW-0732">Signal</keyword>
<keyword evidence="2 4" id="KW-0479">Metal-binding</keyword>
<evidence type="ECO:0000256" key="1">
    <source>
        <dbReference type="ARBA" id="ARBA00009175"/>
    </source>
</evidence>
<dbReference type="Proteomes" id="UP000000545">
    <property type="component" value="Chromosome"/>
</dbReference>
<dbReference type="Pfam" id="PF13531">
    <property type="entry name" value="SBP_bac_11"/>
    <property type="match status" value="1"/>
</dbReference>
<dbReference type="NCBIfam" id="TIGR01256">
    <property type="entry name" value="modA"/>
    <property type="match status" value="1"/>
</dbReference>
<dbReference type="AlphaFoldDB" id="Q4JTU3"/>
<dbReference type="PANTHER" id="PTHR30632:SF0">
    <property type="entry name" value="SULFATE-BINDING PROTEIN"/>
    <property type="match status" value="1"/>
</dbReference>
<dbReference type="HOGENOM" id="CLU_065520_0_1_11"/>
<evidence type="ECO:0000313" key="5">
    <source>
        <dbReference type="EMBL" id="CAI37764.1"/>
    </source>
</evidence>
<dbReference type="InterPro" id="IPR005950">
    <property type="entry name" value="ModA"/>
</dbReference>
<sequence>MRSASAILSVGTLLLSGCTSSFDKAQTTTLTVFAAASLAEVYGALGKEFEAANPGVDLQFEFAGSQTLVEQLVNGADADLLATADAITMDRAVDGGVVSGRPIPFAENILTIAVEPGNPLDISELVSLTNPDVAVVVCAKGVPCGNATETATEAAGVILRPVSEEQKVTDVLGKVSSGQADAGLVYRTDIATANGAVEAVDFPEANRAVNSYFINTVTGTPRSRDAKRFIEFMSTADAQEILSDAGFQPAEKS</sequence>
<dbReference type="eggNOG" id="COG0725">
    <property type="taxonomic scope" value="Bacteria"/>
</dbReference>
<dbReference type="Gene3D" id="3.40.190.10">
    <property type="entry name" value="Periplasmic binding protein-like II"/>
    <property type="match status" value="2"/>
</dbReference>
<protein>
    <submittedName>
        <fullName evidence="5">Putative molybdate ABC transport system, solute-binding protein</fullName>
    </submittedName>
</protein>
<evidence type="ECO:0000256" key="2">
    <source>
        <dbReference type="ARBA" id="ARBA00022723"/>
    </source>
</evidence>
<gene>
    <name evidence="5" type="primary">molA</name>
    <name evidence="5" type="ordered locus">jk1591</name>
</gene>
<dbReference type="PROSITE" id="PS51257">
    <property type="entry name" value="PROKAR_LIPOPROTEIN"/>
    <property type="match status" value="1"/>
</dbReference>
<dbReference type="GO" id="GO:0015689">
    <property type="term" value="P:molybdate ion transport"/>
    <property type="evidence" value="ECO:0007669"/>
    <property type="project" value="InterPro"/>
</dbReference>
<comment type="similarity">
    <text evidence="1">Belongs to the bacterial solute-binding protein ModA family.</text>
</comment>
<feature type="binding site" evidence="4">
    <location>
        <position position="65"/>
    </location>
    <ligand>
        <name>molybdate</name>
        <dbReference type="ChEBI" id="CHEBI:36264"/>
    </ligand>
</feature>
<dbReference type="SUPFAM" id="SSF53850">
    <property type="entry name" value="Periplasmic binding protein-like II"/>
    <property type="match status" value="1"/>
</dbReference>
<dbReference type="PANTHER" id="PTHR30632">
    <property type="entry name" value="MOLYBDATE-BINDING PERIPLASMIC PROTEIN"/>
    <property type="match status" value="1"/>
</dbReference>
<keyword evidence="4" id="KW-0500">Molybdenum</keyword>
<feature type="binding site" evidence="4">
    <location>
        <position position="37"/>
    </location>
    <ligand>
        <name>molybdate</name>
        <dbReference type="ChEBI" id="CHEBI:36264"/>
    </ligand>
</feature>
<feature type="binding site" evidence="4">
    <location>
        <position position="168"/>
    </location>
    <ligand>
        <name>molybdate</name>
        <dbReference type="ChEBI" id="CHEBI:36264"/>
    </ligand>
</feature>
<dbReference type="GO" id="GO:0046872">
    <property type="term" value="F:metal ion binding"/>
    <property type="evidence" value="ECO:0007669"/>
    <property type="project" value="UniProtKB-KW"/>
</dbReference>
<dbReference type="InterPro" id="IPR050682">
    <property type="entry name" value="ModA/WtpA"/>
</dbReference>
<accession>Q4JTU3</accession>
<dbReference type="STRING" id="306537.jk1591"/>
<evidence type="ECO:0000313" key="6">
    <source>
        <dbReference type="Proteomes" id="UP000000545"/>
    </source>
</evidence>
<reference evidence="5 6" key="1">
    <citation type="journal article" date="2005" name="J. Bacteriol.">
        <title>Complete genome sequence and analysis of the multiresistant nosocomial pathogen Corynebacterium jeikeium K411, a lipid-requiring bacterium of the human skin flora.</title>
        <authorList>
            <person name="Tauch A."/>
            <person name="Kaiser O."/>
            <person name="Hain T."/>
            <person name="Goesmann A."/>
            <person name="Weisshaar B."/>
            <person name="Albersmeier A."/>
            <person name="Bekel T."/>
            <person name="Bischoff N."/>
            <person name="Brune I."/>
            <person name="Chakraborty T."/>
            <person name="Kalinowski J."/>
            <person name="Meyer F."/>
            <person name="Rupp O."/>
            <person name="Schneiker S."/>
            <person name="Viehoever P."/>
            <person name="Puehler A."/>
        </authorList>
    </citation>
    <scope>NUCLEOTIDE SEQUENCE [LARGE SCALE GENOMIC DNA]</scope>
    <source>
        <strain evidence="5 6">K411</strain>
    </source>
</reference>
<keyword evidence="6" id="KW-1185">Reference proteome</keyword>